<dbReference type="Proteomes" id="UP001179952">
    <property type="component" value="Unassembled WGS sequence"/>
</dbReference>
<keyword evidence="2" id="KW-0732">Signal</keyword>
<evidence type="ECO:0000313" key="4">
    <source>
        <dbReference type="Proteomes" id="UP001179952"/>
    </source>
</evidence>
<keyword evidence="1" id="KW-0175">Coiled coil</keyword>
<keyword evidence="4" id="KW-1185">Reference proteome</keyword>
<feature type="signal peptide" evidence="2">
    <location>
        <begin position="1"/>
        <end position="20"/>
    </location>
</feature>
<evidence type="ECO:0008006" key="5">
    <source>
        <dbReference type="Google" id="ProtNLM"/>
    </source>
</evidence>
<protein>
    <recommendedName>
        <fullName evidence="5">Transmembrane protein</fullName>
    </recommendedName>
</protein>
<organism evidence="3 4">
    <name type="scientific">Acorus gramineus</name>
    <name type="common">Dwarf sweet flag</name>
    <dbReference type="NCBI Taxonomy" id="55184"/>
    <lineage>
        <taxon>Eukaryota</taxon>
        <taxon>Viridiplantae</taxon>
        <taxon>Streptophyta</taxon>
        <taxon>Embryophyta</taxon>
        <taxon>Tracheophyta</taxon>
        <taxon>Spermatophyta</taxon>
        <taxon>Magnoliopsida</taxon>
        <taxon>Liliopsida</taxon>
        <taxon>Acoraceae</taxon>
        <taxon>Acorus</taxon>
    </lineage>
</organism>
<gene>
    <name evidence="3" type="ORF">QJS04_geneDACA014155</name>
</gene>
<dbReference type="PANTHER" id="PTHR36020">
    <property type="entry name" value="TRANSMEMBRANE PROTEIN"/>
    <property type="match status" value="1"/>
</dbReference>
<evidence type="ECO:0000313" key="3">
    <source>
        <dbReference type="EMBL" id="KAK1270645.1"/>
    </source>
</evidence>
<dbReference type="AlphaFoldDB" id="A0AAV9B1W6"/>
<reference evidence="3" key="2">
    <citation type="submission" date="2023-06" db="EMBL/GenBank/DDBJ databases">
        <authorList>
            <person name="Ma L."/>
            <person name="Liu K.-W."/>
            <person name="Li Z."/>
            <person name="Hsiao Y.-Y."/>
            <person name="Qi Y."/>
            <person name="Fu T."/>
            <person name="Tang G."/>
            <person name="Zhang D."/>
            <person name="Sun W.-H."/>
            <person name="Liu D.-K."/>
            <person name="Li Y."/>
            <person name="Chen G.-Z."/>
            <person name="Liu X.-D."/>
            <person name="Liao X.-Y."/>
            <person name="Jiang Y.-T."/>
            <person name="Yu X."/>
            <person name="Hao Y."/>
            <person name="Huang J."/>
            <person name="Zhao X.-W."/>
            <person name="Ke S."/>
            <person name="Chen Y.-Y."/>
            <person name="Wu W.-L."/>
            <person name="Hsu J.-L."/>
            <person name="Lin Y.-F."/>
            <person name="Huang M.-D."/>
            <person name="Li C.-Y."/>
            <person name="Huang L."/>
            <person name="Wang Z.-W."/>
            <person name="Zhao X."/>
            <person name="Zhong W.-Y."/>
            <person name="Peng D.-H."/>
            <person name="Ahmad S."/>
            <person name="Lan S."/>
            <person name="Zhang J.-S."/>
            <person name="Tsai W.-C."/>
            <person name="Van De Peer Y."/>
            <person name="Liu Z.-J."/>
        </authorList>
    </citation>
    <scope>NUCLEOTIDE SEQUENCE</scope>
    <source>
        <strain evidence="3">SCP</strain>
        <tissue evidence="3">Leaves</tissue>
    </source>
</reference>
<evidence type="ECO:0000256" key="1">
    <source>
        <dbReference type="SAM" id="Coils"/>
    </source>
</evidence>
<dbReference type="EMBL" id="JAUJYN010000005">
    <property type="protein sequence ID" value="KAK1270645.1"/>
    <property type="molecule type" value="Genomic_DNA"/>
</dbReference>
<name>A0AAV9B1W6_ACOGR</name>
<proteinExistence type="predicted"/>
<feature type="chain" id="PRO_5043529979" description="Transmembrane protein" evidence="2">
    <location>
        <begin position="21"/>
        <end position="628"/>
    </location>
</feature>
<dbReference type="PANTHER" id="PTHR36020:SF1">
    <property type="entry name" value="TRANSMEMBRANE PROTEIN"/>
    <property type="match status" value="1"/>
</dbReference>
<evidence type="ECO:0000256" key="2">
    <source>
        <dbReference type="SAM" id="SignalP"/>
    </source>
</evidence>
<comment type="caution">
    <text evidence="3">The sequence shown here is derived from an EMBL/GenBank/DDBJ whole genome shotgun (WGS) entry which is preliminary data.</text>
</comment>
<feature type="coiled-coil region" evidence="1">
    <location>
        <begin position="601"/>
        <end position="628"/>
    </location>
</feature>
<accession>A0AAV9B1W6</accession>
<sequence length="628" mass="69145">MASSMLSLLQTIWPFSLTRADDLKTSQKLVSGLSIPEQTKEFVFATRDPESGGVVYVLAVQNLSEQSALDAERLIKEVKPDVVVAQVTSSALAEIRAEEVHLRGDEESLVPTSLYGVLVRCFLDKTDRTQYESLAGSQVMREVFGVGFHGHFLAAKMAAEEVESQFLVLESPYLRTNTEQYVHEAQTENKGLPFLSQSALLVPGRATSVVSKRVLLDENSRAQMVKTLCPSLSRSMMEQRSLRGLALDVCQPRCNYQAPSFAQPVYSLLNDLHEIFTDLPAMKSALAHAQKMLEDIYAGETMDTQLLSEVHNFRIAVEALRIALNNAGRCPIDKPGNQIPNPKEVDFTKLPLEEKGHVLFVQALKSQAKKFSKVVAIVDASSLGGLRRHWKTDVPTEVVDMAEQCFVTYDCEEEDEEEDMVAEHVEKKRLLAGKPVVAMGAGATAVIGVSSLSKAVPASTLVKLVTYKVPTVLKVVLANLQRSAAFGLGKFFGTSQVMGPSTTLKATLSAEKIRALTHSVIISAERTSLLAIRTSFYEIMRNRRIRSFWVLPWVTFSCSFVTCAGLLKYGDGIECAAESAPSAPMIASVGRGLQSLHQASQEAQQNNRTKLQETLQSLMHNFKKMKLQ</sequence>
<reference evidence="3" key="1">
    <citation type="journal article" date="2023" name="Nat. Commun.">
        <title>Diploid and tetraploid genomes of Acorus and the evolution of monocots.</title>
        <authorList>
            <person name="Ma L."/>
            <person name="Liu K.W."/>
            <person name="Li Z."/>
            <person name="Hsiao Y.Y."/>
            <person name="Qi Y."/>
            <person name="Fu T."/>
            <person name="Tang G.D."/>
            <person name="Zhang D."/>
            <person name="Sun W.H."/>
            <person name="Liu D.K."/>
            <person name="Li Y."/>
            <person name="Chen G.Z."/>
            <person name="Liu X.D."/>
            <person name="Liao X.Y."/>
            <person name="Jiang Y.T."/>
            <person name="Yu X."/>
            <person name="Hao Y."/>
            <person name="Huang J."/>
            <person name="Zhao X.W."/>
            <person name="Ke S."/>
            <person name="Chen Y.Y."/>
            <person name="Wu W.L."/>
            <person name="Hsu J.L."/>
            <person name="Lin Y.F."/>
            <person name="Huang M.D."/>
            <person name="Li C.Y."/>
            <person name="Huang L."/>
            <person name="Wang Z.W."/>
            <person name="Zhao X."/>
            <person name="Zhong W.Y."/>
            <person name="Peng D.H."/>
            <person name="Ahmad S."/>
            <person name="Lan S."/>
            <person name="Zhang J.S."/>
            <person name="Tsai W.C."/>
            <person name="Van de Peer Y."/>
            <person name="Liu Z.J."/>
        </authorList>
    </citation>
    <scope>NUCLEOTIDE SEQUENCE</scope>
    <source>
        <strain evidence="3">SCP</strain>
    </source>
</reference>